<sequence length="219" mass="24053">MTTPAEAMAALFDAAPGNDLPNLPNYNICPTNQVCAVTSEQGHRRIVSLRWGFIPYWYKTPGDGPLLINARGETVAEKPAFRAAVRHQRCLIPATGFYEWTKDADGNRLPWYIHPDDGGTLAFAGIYQHWKGQEKGAEVEHVTCAIVTTEASPKMQAIHHREPVTLAPQDWPLWLGEAGKGAAKLMTHAPEDRLAFHRVGTAVNSNRAAGPELITPIEV</sequence>
<reference evidence="9 10" key="1">
    <citation type="submission" date="2018-04" db="EMBL/GenBank/DDBJ databases">
        <title>Genomic Encyclopedia of Archaeal and Bacterial Type Strains, Phase II (KMG-II): from individual species to whole genera.</title>
        <authorList>
            <person name="Goeker M."/>
        </authorList>
    </citation>
    <scope>NUCLEOTIDE SEQUENCE [LARGE SCALE GENOMIC DNA]</scope>
    <source>
        <strain evidence="9 10">DSM 100977</strain>
    </source>
</reference>
<evidence type="ECO:0000256" key="2">
    <source>
        <dbReference type="ARBA" id="ARBA00022670"/>
    </source>
</evidence>
<protein>
    <recommendedName>
        <fullName evidence="8">Abasic site processing protein</fullName>
        <ecNumber evidence="8">3.4.-.-</ecNumber>
    </recommendedName>
</protein>
<evidence type="ECO:0000256" key="4">
    <source>
        <dbReference type="ARBA" id="ARBA00022801"/>
    </source>
</evidence>
<dbReference type="PANTHER" id="PTHR13604">
    <property type="entry name" value="DC12-RELATED"/>
    <property type="match status" value="1"/>
</dbReference>
<comment type="caution">
    <text evidence="9">The sequence shown here is derived from an EMBL/GenBank/DDBJ whole genome shotgun (WGS) entry which is preliminary data.</text>
</comment>
<keyword evidence="2 8" id="KW-0645">Protease</keyword>
<keyword evidence="5" id="KW-0190">Covalent protein-DNA linkage</keyword>
<dbReference type="EMBL" id="QBKS01000002">
    <property type="protein sequence ID" value="PTX54243.1"/>
    <property type="molecule type" value="Genomic_DNA"/>
</dbReference>
<evidence type="ECO:0000256" key="6">
    <source>
        <dbReference type="ARBA" id="ARBA00023125"/>
    </source>
</evidence>
<dbReference type="GO" id="GO:0008233">
    <property type="term" value="F:peptidase activity"/>
    <property type="evidence" value="ECO:0007669"/>
    <property type="project" value="UniProtKB-KW"/>
</dbReference>
<dbReference type="Pfam" id="PF02586">
    <property type="entry name" value="SRAP"/>
    <property type="match status" value="1"/>
</dbReference>
<dbReference type="Gene3D" id="3.90.1680.10">
    <property type="entry name" value="SOS response associated peptidase-like"/>
    <property type="match status" value="1"/>
</dbReference>
<dbReference type="SUPFAM" id="SSF143081">
    <property type="entry name" value="BB1717-like"/>
    <property type="match status" value="1"/>
</dbReference>
<evidence type="ECO:0000256" key="8">
    <source>
        <dbReference type="RuleBase" id="RU364100"/>
    </source>
</evidence>
<dbReference type="InterPro" id="IPR036590">
    <property type="entry name" value="SRAP-like"/>
</dbReference>
<evidence type="ECO:0000256" key="5">
    <source>
        <dbReference type="ARBA" id="ARBA00023124"/>
    </source>
</evidence>
<dbReference type="GO" id="GO:0106300">
    <property type="term" value="P:protein-DNA covalent cross-linking repair"/>
    <property type="evidence" value="ECO:0007669"/>
    <property type="project" value="InterPro"/>
</dbReference>
<dbReference type="GO" id="GO:0003697">
    <property type="term" value="F:single-stranded DNA binding"/>
    <property type="evidence" value="ECO:0007669"/>
    <property type="project" value="InterPro"/>
</dbReference>
<evidence type="ECO:0000256" key="1">
    <source>
        <dbReference type="ARBA" id="ARBA00008136"/>
    </source>
</evidence>
<dbReference type="InterPro" id="IPR003738">
    <property type="entry name" value="SRAP"/>
</dbReference>
<dbReference type="Proteomes" id="UP000243978">
    <property type="component" value="Unassembled WGS sequence"/>
</dbReference>
<evidence type="ECO:0000256" key="3">
    <source>
        <dbReference type="ARBA" id="ARBA00022763"/>
    </source>
</evidence>
<dbReference type="PANTHER" id="PTHR13604:SF0">
    <property type="entry name" value="ABASIC SITE PROCESSING PROTEIN HMCES"/>
    <property type="match status" value="1"/>
</dbReference>
<keyword evidence="6" id="KW-0238">DNA-binding</keyword>
<gene>
    <name evidence="9" type="ORF">C8N43_3055</name>
</gene>
<keyword evidence="3" id="KW-0227">DNA damage</keyword>
<keyword evidence="7" id="KW-0456">Lyase</keyword>
<dbReference type="EC" id="3.4.-.-" evidence="8"/>
<keyword evidence="4 8" id="KW-0378">Hydrolase</keyword>
<evidence type="ECO:0000256" key="7">
    <source>
        <dbReference type="ARBA" id="ARBA00023239"/>
    </source>
</evidence>
<evidence type="ECO:0000313" key="9">
    <source>
        <dbReference type="EMBL" id="PTX54243.1"/>
    </source>
</evidence>
<dbReference type="GO" id="GO:0016829">
    <property type="term" value="F:lyase activity"/>
    <property type="evidence" value="ECO:0007669"/>
    <property type="project" value="UniProtKB-KW"/>
</dbReference>
<dbReference type="AlphaFoldDB" id="A0A2T6BDV3"/>
<keyword evidence="10" id="KW-1185">Reference proteome</keyword>
<name>A0A2T6BDV3_9RHOB</name>
<accession>A0A2T6BDV3</accession>
<evidence type="ECO:0000313" key="10">
    <source>
        <dbReference type="Proteomes" id="UP000243978"/>
    </source>
</evidence>
<dbReference type="GO" id="GO:0006508">
    <property type="term" value="P:proteolysis"/>
    <property type="evidence" value="ECO:0007669"/>
    <property type="project" value="UniProtKB-KW"/>
</dbReference>
<organism evidence="9 10">
    <name type="scientific">Litoreibacter ponti</name>
    <dbReference type="NCBI Taxonomy" id="1510457"/>
    <lineage>
        <taxon>Bacteria</taxon>
        <taxon>Pseudomonadati</taxon>
        <taxon>Pseudomonadota</taxon>
        <taxon>Alphaproteobacteria</taxon>
        <taxon>Rhodobacterales</taxon>
        <taxon>Roseobacteraceae</taxon>
        <taxon>Litoreibacter</taxon>
    </lineage>
</organism>
<comment type="similarity">
    <text evidence="1 8">Belongs to the SOS response-associated peptidase family.</text>
</comment>
<proteinExistence type="inferred from homology"/>